<evidence type="ECO:0000313" key="4">
    <source>
        <dbReference type="Proteomes" id="UP001146793"/>
    </source>
</evidence>
<dbReference type="Gene3D" id="3.30.710.10">
    <property type="entry name" value="Potassium Channel Kv1.1, Chain A"/>
    <property type="match status" value="1"/>
</dbReference>
<dbReference type="Pfam" id="PF00651">
    <property type="entry name" value="BTB"/>
    <property type="match status" value="1"/>
</dbReference>
<proteinExistence type="predicted"/>
<dbReference type="InterPro" id="IPR000210">
    <property type="entry name" value="BTB/POZ_dom"/>
</dbReference>
<reference evidence="3" key="1">
    <citation type="submission" date="2022-08" db="EMBL/GenBank/DDBJ databases">
        <title>Novel sulphate-reducing endosymbionts in the free-living metamonad Anaeramoeba.</title>
        <authorList>
            <person name="Jerlstrom-Hultqvist J."/>
            <person name="Cepicka I."/>
            <person name="Gallot-Lavallee L."/>
            <person name="Salas-Leiva D."/>
            <person name="Curtis B.A."/>
            <person name="Zahonova K."/>
            <person name="Pipaliya S."/>
            <person name="Dacks J."/>
            <person name="Roger A.J."/>
        </authorList>
    </citation>
    <scope>NUCLEOTIDE SEQUENCE</scope>
    <source>
        <strain evidence="3">Busselton2</strain>
    </source>
</reference>
<feature type="domain" description="BTB" evidence="2">
    <location>
        <begin position="1000"/>
        <end position="1067"/>
    </location>
</feature>
<feature type="compositionally biased region" description="Basic and acidic residues" evidence="1">
    <location>
        <begin position="388"/>
        <end position="397"/>
    </location>
</feature>
<dbReference type="PANTHER" id="PTHR24114">
    <property type="entry name" value="LEUCINE RICH REPEAT FAMILY PROTEIN"/>
    <property type="match status" value="1"/>
</dbReference>
<evidence type="ECO:0000313" key="3">
    <source>
        <dbReference type="EMBL" id="KAJ3444574.1"/>
    </source>
</evidence>
<feature type="region of interest" description="Disordered" evidence="1">
    <location>
        <begin position="466"/>
        <end position="534"/>
    </location>
</feature>
<dbReference type="Proteomes" id="UP001146793">
    <property type="component" value="Unassembled WGS sequence"/>
</dbReference>
<evidence type="ECO:0000259" key="2">
    <source>
        <dbReference type="PROSITE" id="PS50097"/>
    </source>
</evidence>
<organism evidence="3 4">
    <name type="scientific">Anaeramoeba flamelloides</name>
    <dbReference type="NCBI Taxonomy" id="1746091"/>
    <lineage>
        <taxon>Eukaryota</taxon>
        <taxon>Metamonada</taxon>
        <taxon>Anaeramoebidae</taxon>
        <taxon>Anaeramoeba</taxon>
    </lineage>
</organism>
<dbReference type="CDD" id="cd18186">
    <property type="entry name" value="BTB_POZ_ZBTB_KLHL-like"/>
    <property type="match status" value="1"/>
</dbReference>
<sequence length="1107" mass="127702">MNKQNPKEFLIENNLEHFNEDSPLIPILQSFGGGVVEKFSPTLLTILEQLTSNNSSTDTLDLSRLFIGSDENKLISTMLKTNTTLRTLDLSDNRGRGEHLIKIAKRISSKVCNIRKLTIRRYDFGESSAEFFKQLLTNNSTLTSLDLDRCVLTETGVGSLCVSILSKGCSLKHLNLGSLSDPRLTSKKKFGNLIAKTHSLIEFTLNPRDLGGESFRHLCSGWSQNTTLQIFDLSNSGLCNSKVKQLTVALKGNTSICELKLSKNYEVFPKIWCKLLCRLYSHPKLKKLEMNFCQIDNSCANHFAEVIRTCKAFIELSLLYHQFTKKGIKILCLAINGDQKTNLTNGNNGDLEFDNEYNYQNDNNRNRSGNQKLNKNKIIIISNHKNRGNGDHIKNSDTKFMSGNENEHERGTDYGNKNVKEHEHVLSDFLLLKEKEKERDKDDYDELIKASFINYENSQEFDNYEDYYSESESDSESDRESESEDEDEYEDENKNENQNGNQNGNKNKNKNKNENKNKNKNNSKNKKKKMKRKSFPLNQKLIPPLLKKKTLKTHSQDLNQKKDYLKFNLRMRCEGCDEMTIKIYKDFLMNKINRIQRLDLSTIDFNNDNEGYQFFVGLKGNCSITNLKLSGCIFSIRAAIELAAALRVHNSLRKIDLSRIIVKYDENSIYNNLQKNRRYNFASNLENLKNNETLKTFKNLKIQNNPLVIILKSISENSQMTHLSLNGICKSSPLNSIEALEFIFPELATILHLKLNNNNFGNKGLSKILNSLPHENILLRSISFDNNNISHEGIEELSKWIAKQSQLTNLSLQDNSLDLECLKSLSGACRGHTSLRKINLYEHSSPIHINEANVLNKFLDRNRLLTIRIKLALNSNLRNHILLMRAKNARNSSIQNNGCTSDVYNFWRTKQLCDFKICDIGCHKFWIQQRAYCDPVKVKLILEKENNFELANEFLSWVYTGTSSNIILLKRACKLFQIKNPLSKTIQKEFVHLFNNHQSKDFRLIADQDTQIKIHKFVLQARSGLFRNLFNTISDMVSHVHDYTEKSVTSLRVLIRFFYLGKIEFRNNDEIPKLILKDLQDAHDYYMLSNDCKLQHLLKKIAKHLKK</sequence>
<dbReference type="SUPFAM" id="SSF52047">
    <property type="entry name" value="RNI-like"/>
    <property type="match status" value="2"/>
</dbReference>
<dbReference type="InterPro" id="IPR011333">
    <property type="entry name" value="SKP1/BTB/POZ_sf"/>
</dbReference>
<dbReference type="InterPro" id="IPR032675">
    <property type="entry name" value="LRR_dom_sf"/>
</dbReference>
<dbReference type="PROSITE" id="PS50097">
    <property type="entry name" value="BTB"/>
    <property type="match status" value="1"/>
</dbReference>
<feature type="compositionally biased region" description="Basic and acidic residues" evidence="1">
    <location>
        <begin position="405"/>
        <end position="419"/>
    </location>
</feature>
<evidence type="ECO:0000256" key="1">
    <source>
        <dbReference type="SAM" id="MobiDB-lite"/>
    </source>
</evidence>
<feature type="region of interest" description="Disordered" evidence="1">
    <location>
        <begin position="384"/>
        <end position="419"/>
    </location>
</feature>
<comment type="caution">
    <text evidence="3">The sequence shown here is derived from an EMBL/GenBank/DDBJ whole genome shotgun (WGS) entry which is preliminary data.</text>
</comment>
<protein>
    <submittedName>
        <fullName evidence="3">Leucine rich repeat family protein</fullName>
    </submittedName>
</protein>
<feature type="compositionally biased region" description="Basic residues" evidence="1">
    <location>
        <begin position="518"/>
        <end position="534"/>
    </location>
</feature>
<dbReference type="Gene3D" id="3.80.10.10">
    <property type="entry name" value="Ribonuclease Inhibitor"/>
    <property type="match status" value="4"/>
</dbReference>
<dbReference type="PANTHER" id="PTHR24114:SF2">
    <property type="entry name" value="F-BOX DOMAIN-CONTAINING PROTEIN-RELATED"/>
    <property type="match status" value="1"/>
</dbReference>
<gene>
    <name evidence="3" type="ORF">M0812_10431</name>
</gene>
<name>A0AAV7ZTU5_9EUKA</name>
<feature type="compositionally biased region" description="Acidic residues" evidence="1">
    <location>
        <begin position="466"/>
        <end position="493"/>
    </location>
</feature>
<dbReference type="AlphaFoldDB" id="A0AAV7ZTU5"/>
<accession>A0AAV7ZTU5</accession>
<dbReference type="EMBL" id="JANTQA010000023">
    <property type="protein sequence ID" value="KAJ3444574.1"/>
    <property type="molecule type" value="Genomic_DNA"/>
</dbReference>
<dbReference type="SMART" id="SM00368">
    <property type="entry name" value="LRR_RI"/>
    <property type="match status" value="7"/>
</dbReference>
<dbReference type="InterPro" id="IPR052394">
    <property type="entry name" value="LRR-containing"/>
</dbReference>
<feature type="compositionally biased region" description="Low complexity" evidence="1">
    <location>
        <begin position="496"/>
        <end position="506"/>
    </location>
</feature>
<dbReference type="SUPFAM" id="SSF54695">
    <property type="entry name" value="POZ domain"/>
    <property type="match status" value="1"/>
</dbReference>